<evidence type="ECO:0000256" key="1">
    <source>
        <dbReference type="SAM" id="MobiDB-lite"/>
    </source>
</evidence>
<evidence type="ECO:0000313" key="2">
    <source>
        <dbReference type="EMBL" id="KAI9251352.1"/>
    </source>
</evidence>
<dbReference type="Proteomes" id="UP001209540">
    <property type="component" value="Unassembled WGS sequence"/>
</dbReference>
<sequence>MWMSSFNKTKHHSIMMNQQEPQPQQPVLPSFHAFCKTIEDQTPPPTPTPTTTLHHGTNNNKNHIRTTSMPTRLPSQQIEQEKQKQERLSLEVLLDAIELDQSMYEAYQQEWSKTSAMRPHCPNQRNAVMAAAYRRRRSKSAPGIPRWRTPSSTPQRRNVNVQQIAESIVQKHIEYARKK</sequence>
<protein>
    <submittedName>
        <fullName evidence="2">Uncharacterized protein</fullName>
    </submittedName>
</protein>
<keyword evidence="3" id="KW-1185">Reference proteome</keyword>
<feature type="region of interest" description="Disordered" evidence="1">
    <location>
        <begin position="136"/>
        <end position="158"/>
    </location>
</feature>
<evidence type="ECO:0000313" key="3">
    <source>
        <dbReference type="Proteomes" id="UP001209540"/>
    </source>
</evidence>
<reference evidence="2" key="1">
    <citation type="journal article" date="2022" name="IScience">
        <title>Evolution of zygomycete secretomes and the origins of terrestrial fungal ecologies.</title>
        <authorList>
            <person name="Chang Y."/>
            <person name="Wang Y."/>
            <person name="Mondo S."/>
            <person name="Ahrendt S."/>
            <person name="Andreopoulos W."/>
            <person name="Barry K."/>
            <person name="Beard J."/>
            <person name="Benny G.L."/>
            <person name="Blankenship S."/>
            <person name="Bonito G."/>
            <person name="Cuomo C."/>
            <person name="Desiro A."/>
            <person name="Gervers K.A."/>
            <person name="Hundley H."/>
            <person name="Kuo A."/>
            <person name="LaButti K."/>
            <person name="Lang B.F."/>
            <person name="Lipzen A."/>
            <person name="O'Donnell K."/>
            <person name="Pangilinan J."/>
            <person name="Reynolds N."/>
            <person name="Sandor L."/>
            <person name="Smith M.E."/>
            <person name="Tsang A."/>
            <person name="Grigoriev I.V."/>
            <person name="Stajich J.E."/>
            <person name="Spatafora J.W."/>
        </authorList>
    </citation>
    <scope>NUCLEOTIDE SEQUENCE</scope>
    <source>
        <strain evidence="2">RSA 2281</strain>
    </source>
</reference>
<proteinExistence type="predicted"/>
<gene>
    <name evidence="2" type="ORF">BDA99DRAFT_521638</name>
</gene>
<dbReference type="AlphaFoldDB" id="A0AAD5JRM0"/>
<name>A0AAD5JRM0_9FUNG</name>
<feature type="compositionally biased region" description="Polar residues" evidence="1">
    <location>
        <begin position="149"/>
        <end position="158"/>
    </location>
</feature>
<dbReference type="EMBL" id="JAIXMP010000030">
    <property type="protein sequence ID" value="KAI9251352.1"/>
    <property type="molecule type" value="Genomic_DNA"/>
</dbReference>
<feature type="region of interest" description="Disordered" evidence="1">
    <location>
        <begin position="37"/>
        <end position="73"/>
    </location>
</feature>
<accession>A0AAD5JRM0</accession>
<comment type="caution">
    <text evidence="2">The sequence shown here is derived from an EMBL/GenBank/DDBJ whole genome shotgun (WGS) entry which is preliminary data.</text>
</comment>
<organism evidence="2 3">
    <name type="scientific">Phascolomyces articulosus</name>
    <dbReference type="NCBI Taxonomy" id="60185"/>
    <lineage>
        <taxon>Eukaryota</taxon>
        <taxon>Fungi</taxon>
        <taxon>Fungi incertae sedis</taxon>
        <taxon>Mucoromycota</taxon>
        <taxon>Mucoromycotina</taxon>
        <taxon>Mucoromycetes</taxon>
        <taxon>Mucorales</taxon>
        <taxon>Lichtheimiaceae</taxon>
        <taxon>Phascolomyces</taxon>
    </lineage>
</organism>
<feature type="compositionally biased region" description="Polar residues" evidence="1">
    <location>
        <begin position="53"/>
        <end position="73"/>
    </location>
</feature>
<reference evidence="2" key="2">
    <citation type="submission" date="2023-02" db="EMBL/GenBank/DDBJ databases">
        <authorList>
            <consortium name="DOE Joint Genome Institute"/>
            <person name="Mondo S.J."/>
            <person name="Chang Y."/>
            <person name="Wang Y."/>
            <person name="Ahrendt S."/>
            <person name="Andreopoulos W."/>
            <person name="Barry K."/>
            <person name="Beard J."/>
            <person name="Benny G.L."/>
            <person name="Blankenship S."/>
            <person name="Bonito G."/>
            <person name="Cuomo C."/>
            <person name="Desiro A."/>
            <person name="Gervers K.A."/>
            <person name="Hundley H."/>
            <person name="Kuo A."/>
            <person name="LaButti K."/>
            <person name="Lang B.F."/>
            <person name="Lipzen A."/>
            <person name="O'Donnell K."/>
            <person name="Pangilinan J."/>
            <person name="Reynolds N."/>
            <person name="Sandor L."/>
            <person name="Smith M.W."/>
            <person name="Tsang A."/>
            <person name="Grigoriev I.V."/>
            <person name="Stajich J.E."/>
            <person name="Spatafora J.W."/>
        </authorList>
    </citation>
    <scope>NUCLEOTIDE SEQUENCE</scope>
    <source>
        <strain evidence="2">RSA 2281</strain>
    </source>
</reference>